<accession>A0A3D9STB3</accession>
<dbReference type="Proteomes" id="UP000256661">
    <property type="component" value="Unassembled WGS sequence"/>
</dbReference>
<feature type="compositionally biased region" description="Polar residues" evidence="1">
    <location>
        <begin position="20"/>
        <end position="30"/>
    </location>
</feature>
<organism evidence="2 3">
    <name type="scientific">Thermomonospora umbrina</name>
    <dbReference type="NCBI Taxonomy" id="111806"/>
    <lineage>
        <taxon>Bacteria</taxon>
        <taxon>Bacillati</taxon>
        <taxon>Actinomycetota</taxon>
        <taxon>Actinomycetes</taxon>
        <taxon>Streptosporangiales</taxon>
        <taxon>Thermomonosporaceae</taxon>
        <taxon>Thermomonospora</taxon>
    </lineage>
</organism>
<evidence type="ECO:0000256" key="1">
    <source>
        <dbReference type="SAM" id="MobiDB-lite"/>
    </source>
</evidence>
<gene>
    <name evidence="2" type="ORF">DFJ69_0310</name>
</gene>
<evidence type="ECO:0000313" key="2">
    <source>
        <dbReference type="EMBL" id="REE94941.1"/>
    </source>
</evidence>
<protein>
    <submittedName>
        <fullName evidence="2">Uncharacterized protein</fullName>
    </submittedName>
</protein>
<proteinExistence type="predicted"/>
<dbReference type="AlphaFoldDB" id="A0A3D9STB3"/>
<feature type="compositionally biased region" description="Basic residues" evidence="1">
    <location>
        <begin position="130"/>
        <end position="141"/>
    </location>
</feature>
<evidence type="ECO:0000313" key="3">
    <source>
        <dbReference type="Proteomes" id="UP000256661"/>
    </source>
</evidence>
<reference evidence="2 3" key="1">
    <citation type="submission" date="2018-08" db="EMBL/GenBank/DDBJ databases">
        <title>Sequencing the genomes of 1000 actinobacteria strains.</title>
        <authorList>
            <person name="Klenk H.-P."/>
        </authorList>
    </citation>
    <scope>NUCLEOTIDE SEQUENCE [LARGE SCALE GENOMIC DNA]</scope>
    <source>
        <strain evidence="2 3">DSM 43927</strain>
    </source>
</reference>
<dbReference type="EMBL" id="QTTT01000001">
    <property type="protein sequence ID" value="REE94941.1"/>
    <property type="molecule type" value="Genomic_DNA"/>
</dbReference>
<comment type="caution">
    <text evidence="2">The sequence shown here is derived from an EMBL/GenBank/DDBJ whole genome shotgun (WGS) entry which is preliminary data.</text>
</comment>
<sequence>MNRRPRPHRRRPGQGARTEATGQARPTRTPQHGGFDGRGPTAQVEGGASPAEARRSTWERPPCLNTRGPAEVTESTWDGSPSPDGRGRPRRPDPRGSDPHGTPPAITAPARARPRCANRPGWTGTGGSKRPGRRGPGRRGRSQWNRSLWIRWIRSRWARSPSDGRGGAAGAAGWAWLGGLAVWPDRRATVAAGSVGPVAVEPVAVDSVDPVAVGPAAERRSRWAAAVAGRGGRDARGSGEGESDRMVDRVVRWGSLRAWLGGLAVWARSRWGSCGGGAGWA</sequence>
<feature type="compositionally biased region" description="Low complexity" evidence="1">
    <location>
        <begin position="103"/>
        <end position="120"/>
    </location>
</feature>
<name>A0A3D9STB3_9ACTN</name>
<feature type="region of interest" description="Disordered" evidence="1">
    <location>
        <begin position="1"/>
        <end position="142"/>
    </location>
</feature>
<keyword evidence="3" id="KW-1185">Reference proteome</keyword>
<feature type="compositionally biased region" description="Basic and acidic residues" evidence="1">
    <location>
        <begin position="85"/>
        <end position="98"/>
    </location>
</feature>
<feature type="compositionally biased region" description="Basic residues" evidence="1">
    <location>
        <begin position="1"/>
        <end position="12"/>
    </location>
</feature>